<keyword evidence="2 6" id="KW-0812">Transmembrane</keyword>
<proteinExistence type="predicted"/>
<dbReference type="GO" id="GO:0016020">
    <property type="term" value="C:membrane"/>
    <property type="evidence" value="ECO:0007669"/>
    <property type="project" value="UniProtKB-SubCell"/>
</dbReference>
<evidence type="ECO:0000256" key="6">
    <source>
        <dbReference type="SAM" id="Phobius"/>
    </source>
</evidence>
<feature type="region of interest" description="Disordered" evidence="5">
    <location>
        <begin position="1"/>
        <end position="22"/>
    </location>
</feature>
<protein>
    <recommendedName>
        <fullName evidence="9">Mid2 domain-containing protein</fullName>
    </recommendedName>
</protein>
<comment type="subcellular location">
    <subcellularLocation>
        <location evidence="1">Membrane</location>
        <topology evidence="1">Single-pass membrane protein</topology>
    </subcellularLocation>
</comment>
<feature type="transmembrane region" description="Helical" evidence="6">
    <location>
        <begin position="117"/>
        <end position="139"/>
    </location>
</feature>
<dbReference type="RefSeq" id="XP_033680076.1">
    <property type="nucleotide sequence ID" value="XM_033827075.1"/>
</dbReference>
<dbReference type="EMBL" id="ML987201">
    <property type="protein sequence ID" value="KAF2245072.1"/>
    <property type="molecule type" value="Genomic_DNA"/>
</dbReference>
<keyword evidence="8" id="KW-1185">Reference proteome</keyword>
<dbReference type="GO" id="GO:0071944">
    <property type="term" value="C:cell periphery"/>
    <property type="evidence" value="ECO:0007669"/>
    <property type="project" value="UniProtKB-ARBA"/>
</dbReference>
<dbReference type="Proteomes" id="UP000800094">
    <property type="component" value="Unassembled WGS sequence"/>
</dbReference>
<keyword evidence="3 6" id="KW-1133">Transmembrane helix</keyword>
<gene>
    <name evidence="7" type="ORF">BU26DRAFT_508419</name>
</gene>
<evidence type="ECO:0000256" key="1">
    <source>
        <dbReference type="ARBA" id="ARBA00004167"/>
    </source>
</evidence>
<accession>A0A6A6I534</accession>
<keyword evidence="4 6" id="KW-0472">Membrane</keyword>
<evidence type="ECO:0000256" key="2">
    <source>
        <dbReference type="ARBA" id="ARBA00022692"/>
    </source>
</evidence>
<feature type="compositionally biased region" description="Low complexity" evidence="5">
    <location>
        <begin position="85"/>
        <end position="100"/>
    </location>
</feature>
<sequence length="260" mass="26787">MSPHGPMTTPPPALPRQISNPDDPYGISSLLAEFSSLYPESLYPEFYSSYDSSYYSSILADLASYSVPGYSIPDSTATAGGRGTAGASNPTGTAAAASGGDSSGSGGSAGLPTGAKIGIGVGVPLAVFLLAGLGVLLWCMGKKKGKKSSTTVVAPAQPGAPFQSQFQQPPQQQMGYMNHQGYMPGYQQSVSPPPQYMTPPPPGAGYGGGYGGYGKGPETAGAVELEQEYHFARPGVVEMDGGQEPPQQQQPGKKKNKKKK</sequence>
<reference evidence="7" key="1">
    <citation type="journal article" date="2020" name="Stud. Mycol.">
        <title>101 Dothideomycetes genomes: a test case for predicting lifestyles and emergence of pathogens.</title>
        <authorList>
            <person name="Haridas S."/>
            <person name="Albert R."/>
            <person name="Binder M."/>
            <person name="Bloem J."/>
            <person name="Labutti K."/>
            <person name="Salamov A."/>
            <person name="Andreopoulos B."/>
            <person name="Baker S."/>
            <person name="Barry K."/>
            <person name="Bills G."/>
            <person name="Bluhm B."/>
            <person name="Cannon C."/>
            <person name="Castanera R."/>
            <person name="Culley D."/>
            <person name="Daum C."/>
            <person name="Ezra D."/>
            <person name="Gonzalez J."/>
            <person name="Henrissat B."/>
            <person name="Kuo A."/>
            <person name="Liang C."/>
            <person name="Lipzen A."/>
            <person name="Lutzoni F."/>
            <person name="Magnuson J."/>
            <person name="Mondo S."/>
            <person name="Nolan M."/>
            <person name="Ohm R."/>
            <person name="Pangilinan J."/>
            <person name="Park H.-J."/>
            <person name="Ramirez L."/>
            <person name="Alfaro M."/>
            <person name="Sun H."/>
            <person name="Tritt A."/>
            <person name="Yoshinaga Y."/>
            <person name="Zwiers L.-H."/>
            <person name="Turgeon B."/>
            <person name="Goodwin S."/>
            <person name="Spatafora J."/>
            <person name="Crous P."/>
            <person name="Grigoriev I."/>
        </authorList>
    </citation>
    <scope>NUCLEOTIDE SEQUENCE</scope>
    <source>
        <strain evidence="7">CBS 122368</strain>
    </source>
</reference>
<dbReference type="GeneID" id="54580405"/>
<dbReference type="AlphaFoldDB" id="A0A6A6I534"/>
<evidence type="ECO:0008006" key="9">
    <source>
        <dbReference type="Google" id="ProtNLM"/>
    </source>
</evidence>
<evidence type="ECO:0000256" key="5">
    <source>
        <dbReference type="SAM" id="MobiDB-lite"/>
    </source>
</evidence>
<dbReference type="OrthoDB" id="3801402at2759"/>
<feature type="region of interest" description="Disordered" evidence="5">
    <location>
        <begin position="77"/>
        <end position="107"/>
    </location>
</feature>
<evidence type="ECO:0000313" key="8">
    <source>
        <dbReference type="Proteomes" id="UP000800094"/>
    </source>
</evidence>
<name>A0A6A6I534_9PLEO</name>
<evidence type="ECO:0000256" key="3">
    <source>
        <dbReference type="ARBA" id="ARBA00022989"/>
    </source>
</evidence>
<feature type="compositionally biased region" description="Low complexity" evidence="5">
    <location>
        <begin position="242"/>
        <end position="251"/>
    </location>
</feature>
<evidence type="ECO:0000256" key="4">
    <source>
        <dbReference type="ARBA" id="ARBA00023136"/>
    </source>
</evidence>
<dbReference type="InterPro" id="IPR051694">
    <property type="entry name" value="Immunoregulatory_rcpt-like"/>
</dbReference>
<evidence type="ECO:0000313" key="7">
    <source>
        <dbReference type="EMBL" id="KAF2245072.1"/>
    </source>
</evidence>
<feature type="region of interest" description="Disordered" evidence="5">
    <location>
        <begin position="234"/>
        <end position="260"/>
    </location>
</feature>
<dbReference type="PANTHER" id="PTHR15549">
    <property type="entry name" value="PAIRED IMMUNOGLOBULIN-LIKE TYPE 2 RECEPTOR"/>
    <property type="match status" value="1"/>
</dbReference>
<organism evidence="7 8">
    <name type="scientific">Trematosphaeria pertusa</name>
    <dbReference type="NCBI Taxonomy" id="390896"/>
    <lineage>
        <taxon>Eukaryota</taxon>
        <taxon>Fungi</taxon>
        <taxon>Dikarya</taxon>
        <taxon>Ascomycota</taxon>
        <taxon>Pezizomycotina</taxon>
        <taxon>Dothideomycetes</taxon>
        <taxon>Pleosporomycetidae</taxon>
        <taxon>Pleosporales</taxon>
        <taxon>Massarineae</taxon>
        <taxon>Trematosphaeriaceae</taxon>
        <taxon>Trematosphaeria</taxon>
    </lineage>
</organism>